<keyword evidence="1" id="KW-0472">Membrane</keyword>
<evidence type="ECO:0000256" key="1">
    <source>
        <dbReference type="SAM" id="Phobius"/>
    </source>
</evidence>
<keyword evidence="1" id="KW-1133">Transmembrane helix</keyword>
<dbReference type="EMBL" id="RAUE01000033">
    <property type="protein sequence ID" value="MBA0313187.1"/>
    <property type="molecule type" value="Genomic_DNA"/>
</dbReference>
<name>A0A2J0T0Z5_STEMA</name>
<dbReference type="AlphaFoldDB" id="A0A2J0T0Z5"/>
<dbReference type="RefSeq" id="WP_100443549.1">
    <property type="nucleotide sequence ID" value="NZ_CP154630.1"/>
</dbReference>
<evidence type="ECO:0000313" key="3">
    <source>
        <dbReference type="Proteomes" id="UP000822271"/>
    </source>
</evidence>
<reference evidence="2" key="2">
    <citation type="journal article" date="2020" name="Front. Microbiol.">
        <title>Genetic Variants of the DSF Quorum Sensing System in Stenotrophomonas maltophilia Influence Virulence and Resistance Phenotypes Among Genotypically Diverse Clinical Isolates.</title>
        <authorList>
            <person name="Yero D."/>
            <person name="Huedo P."/>
            <person name="Conchillo-Sole O."/>
            <person name="Martinez-Servat S."/>
            <person name="Mamat U."/>
            <person name="Coves X."/>
            <person name="Llanas F."/>
            <person name="Roca I."/>
            <person name="Vila J."/>
            <person name="Schaible U.E."/>
            <person name="Daura X."/>
            <person name="Gibert I."/>
        </authorList>
    </citation>
    <scope>NUCLEOTIDE SEQUENCE</scope>
    <source>
        <strain evidence="2">OG156</strain>
    </source>
</reference>
<feature type="transmembrane region" description="Helical" evidence="1">
    <location>
        <begin position="19"/>
        <end position="42"/>
    </location>
</feature>
<protein>
    <recommendedName>
        <fullName evidence="4">Transmembrane protein</fullName>
    </recommendedName>
</protein>
<organism evidence="2 3">
    <name type="scientific">Stenotrophomonas maltophilia</name>
    <name type="common">Pseudomonas maltophilia</name>
    <name type="synonym">Xanthomonas maltophilia</name>
    <dbReference type="NCBI Taxonomy" id="40324"/>
    <lineage>
        <taxon>Bacteria</taxon>
        <taxon>Pseudomonadati</taxon>
        <taxon>Pseudomonadota</taxon>
        <taxon>Gammaproteobacteria</taxon>
        <taxon>Lysobacterales</taxon>
        <taxon>Lysobacteraceae</taxon>
        <taxon>Stenotrophomonas</taxon>
        <taxon>Stenotrophomonas maltophilia group</taxon>
    </lineage>
</organism>
<reference evidence="2" key="1">
    <citation type="submission" date="2018-09" db="EMBL/GenBank/DDBJ databases">
        <authorList>
            <person name="Groschel M."/>
            <person name="Kohl T."/>
            <person name="Conchillo-Sole O."/>
            <person name="Mamat U."/>
            <person name="Yero D."/>
            <person name="Niemann S."/>
            <person name="Daura X."/>
            <person name="Gibert I."/>
        </authorList>
    </citation>
    <scope>NUCLEOTIDE SEQUENCE</scope>
    <source>
        <strain evidence="2">OG156</strain>
    </source>
</reference>
<sequence length="229" mass="25161">MALGFGECLSMKAECATFWAGWGAIATAAVGLVTVLVAFLAWRTSRQAATIAARQHLDSQVLWKAQARIVGRLLLHEVTAVPKKIQTYAAELDALPTLDPSRVKDWRAVKNAVERLAEPLLPSAEAIAERIHYLSVDLGADLATMISHSRDINAAACHIAAHIHEHQPIPTIMATRISVSYTGRRMALEVLRQQLQFVASIAPDLVDRFREEVLSESERTEGQERIPVA</sequence>
<gene>
    <name evidence="2" type="ORF">D7Y33_19600</name>
</gene>
<evidence type="ECO:0000313" key="2">
    <source>
        <dbReference type="EMBL" id="MBA0313187.1"/>
    </source>
</evidence>
<accession>A0A2J0T0Z5</accession>
<comment type="caution">
    <text evidence="2">The sequence shown here is derived from an EMBL/GenBank/DDBJ whole genome shotgun (WGS) entry which is preliminary data.</text>
</comment>
<evidence type="ECO:0008006" key="4">
    <source>
        <dbReference type="Google" id="ProtNLM"/>
    </source>
</evidence>
<proteinExistence type="predicted"/>
<dbReference type="Proteomes" id="UP000822271">
    <property type="component" value="Unassembled WGS sequence"/>
</dbReference>
<dbReference type="OrthoDB" id="6059352at2"/>
<keyword evidence="1" id="KW-0812">Transmembrane</keyword>